<feature type="transmembrane region" description="Helical" evidence="1">
    <location>
        <begin position="96"/>
        <end position="114"/>
    </location>
</feature>
<keyword evidence="1" id="KW-0472">Membrane</keyword>
<name>A0A5C6C0A0_9BACT</name>
<evidence type="ECO:0000256" key="1">
    <source>
        <dbReference type="SAM" id="Phobius"/>
    </source>
</evidence>
<keyword evidence="1" id="KW-0812">Transmembrane</keyword>
<keyword evidence="3" id="KW-1185">Reference proteome</keyword>
<dbReference type="EMBL" id="SJPS01000020">
    <property type="protein sequence ID" value="TWU17615.1"/>
    <property type="molecule type" value="Genomic_DNA"/>
</dbReference>
<proteinExistence type="predicted"/>
<comment type="caution">
    <text evidence="2">The sequence shown here is derived from an EMBL/GenBank/DDBJ whole genome shotgun (WGS) entry which is preliminary data.</text>
</comment>
<gene>
    <name evidence="2" type="ORF">Pla144_50840</name>
</gene>
<sequence>MSQLSDAERHSAYSIDSPRMKLEPEFPQEIHSSTGDRLLSLDTYRGFTMLLLAFTVPNYGWESRIAEAHPDSTVVSVLMHQFEHVECQGTVLYRPLFMNLAVGLCLWLICFWMYRRKIFLRI</sequence>
<dbReference type="Proteomes" id="UP000318437">
    <property type="component" value="Unassembled WGS sequence"/>
</dbReference>
<keyword evidence="1" id="KW-1133">Transmembrane helix</keyword>
<protein>
    <recommendedName>
        <fullName evidence="4">DUF5009 domain-containing protein</fullName>
    </recommendedName>
</protein>
<evidence type="ECO:0000313" key="3">
    <source>
        <dbReference type="Proteomes" id="UP000318437"/>
    </source>
</evidence>
<evidence type="ECO:0008006" key="4">
    <source>
        <dbReference type="Google" id="ProtNLM"/>
    </source>
</evidence>
<dbReference type="AlphaFoldDB" id="A0A5C6C0A0"/>
<organism evidence="2 3">
    <name type="scientific">Bythopirellula polymerisocia</name>
    <dbReference type="NCBI Taxonomy" id="2528003"/>
    <lineage>
        <taxon>Bacteria</taxon>
        <taxon>Pseudomonadati</taxon>
        <taxon>Planctomycetota</taxon>
        <taxon>Planctomycetia</taxon>
        <taxon>Pirellulales</taxon>
        <taxon>Lacipirellulaceae</taxon>
        <taxon>Bythopirellula</taxon>
    </lineage>
</organism>
<accession>A0A5C6C0A0</accession>
<evidence type="ECO:0000313" key="2">
    <source>
        <dbReference type="EMBL" id="TWU17615.1"/>
    </source>
</evidence>
<reference evidence="2 3" key="1">
    <citation type="submission" date="2019-02" db="EMBL/GenBank/DDBJ databases">
        <title>Deep-cultivation of Planctomycetes and their phenomic and genomic characterization uncovers novel biology.</title>
        <authorList>
            <person name="Wiegand S."/>
            <person name="Jogler M."/>
            <person name="Boedeker C."/>
            <person name="Pinto D."/>
            <person name="Vollmers J."/>
            <person name="Rivas-Marin E."/>
            <person name="Kohn T."/>
            <person name="Peeters S.H."/>
            <person name="Heuer A."/>
            <person name="Rast P."/>
            <person name="Oberbeckmann S."/>
            <person name="Bunk B."/>
            <person name="Jeske O."/>
            <person name="Meyerdierks A."/>
            <person name="Storesund J.E."/>
            <person name="Kallscheuer N."/>
            <person name="Luecker S."/>
            <person name="Lage O.M."/>
            <person name="Pohl T."/>
            <person name="Merkel B.J."/>
            <person name="Hornburger P."/>
            <person name="Mueller R.-W."/>
            <person name="Bruemmer F."/>
            <person name="Labrenz M."/>
            <person name="Spormann A.M."/>
            <person name="Op Den Camp H."/>
            <person name="Overmann J."/>
            <person name="Amann R."/>
            <person name="Jetten M.S.M."/>
            <person name="Mascher T."/>
            <person name="Medema M.H."/>
            <person name="Devos D.P."/>
            <person name="Kaster A.-K."/>
            <person name="Ovreas L."/>
            <person name="Rohde M."/>
            <person name="Galperin M.Y."/>
            <person name="Jogler C."/>
        </authorList>
    </citation>
    <scope>NUCLEOTIDE SEQUENCE [LARGE SCALE GENOMIC DNA]</scope>
    <source>
        <strain evidence="2 3">Pla144</strain>
    </source>
</reference>